<reference evidence="1 2" key="1">
    <citation type="submission" date="2016-12" db="EMBL/GenBank/DDBJ databases">
        <authorList>
            <person name="Song W.-J."/>
            <person name="Kurnit D.M."/>
        </authorList>
    </citation>
    <scope>NUCLEOTIDE SEQUENCE [LARGE SCALE GENOMIC DNA]</scope>
    <source>
        <strain evidence="1 2">175</strain>
    </source>
</reference>
<gene>
    <name evidence="1" type="ORF">SAMN02949497_1926</name>
</gene>
<dbReference type="AlphaFoldDB" id="A0A1Y6D3R7"/>
<proteinExistence type="predicted"/>
<dbReference type="STRING" id="1760988.SAMN02949497_1926"/>
<accession>A0A1Y6D3R7</accession>
<dbReference type="Proteomes" id="UP000192923">
    <property type="component" value="Unassembled WGS sequence"/>
</dbReference>
<dbReference type="RefSeq" id="WP_085212118.1">
    <property type="nucleotide sequence ID" value="NZ_FXAM01000001.1"/>
</dbReference>
<dbReference type="OrthoDB" id="7063953at2"/>
<dbReference type="EMBL" id="FXAM01000001">
    <property type="protein sequence ID" value="SMF94605.1"/>
    <property type="molecule type" value="Genomic_DNA"/>
</dbReference>
<evidence type="ECO:0000313" key="2">
    <source>
        <dbReference type="Proteomes" id="UP000192923"/>
    </source>
</evidence>
<keyword evidence="2" id="KW-1185">Reference proteome</keyword>
<organism evidence="1 2">
    <name type="scientific">Methylomagnum ishizawai</name>
    <dbReference type="NCBI Taxonomy" id="1760988"/>
    <lineage>
        <taxon>Bacteria</taxon>
        <taxon>Pseudomonadati</taxon>
        <taxon>Pseudomonadota</taxon>
        <taxon>Gammaproteobacteria</taxon>
        <taxon>Methylococcales</taxon>
        <taxon>Methylococcaceae</taxon>
        <taxon>Methylomagnum</taxon>
    </lineage>
</organism>
<evidence type="ECO:0000313" key="1">
    <source>
        <dbReference type="EMBL" id="SMF94605.1"/>
    </source>
</evidence>
<protein>
    <submittedName>
        <fullName evidence="1">Uncharacterized protein</fullName>
    </submittedName>
</protein>
<sequence>MATPGDFLGHVLPAVPGCPDLAAKLDIRRACVQFCREARVWRAWLDPVDVVAGWMEYALPVPVGATVARVEEAKLGDTRLGPMTREDALAAYGETWDTGLRGESRNYLVPGPGTLALVPIPARDGAGLLKVFATLEPTPTAATVPDWLLADYPETIAHGALARLLAVPGKPWSNPQLALWHGRRFQADIGSYAAVVAQGWTCRPLGTRSVFR</sequence>
<name>A0A1Y6D3R7_9GAMM</name>